<evidence type="ECO:0000313" key="3">
    <source>
        <dbReference type="Proteomes" id="UP000749646"/>
    </source>
</evidence>
<dbReference type="EMBL" id="JAAAHW010006599">
    <property type="protein sequence ID" value="KAF9957863.1"/>
    <property type="molecule type" value="Genomic_DNA"/>
</dbReference>
<evidence type="ECO:0000259" key="1">
    <source>
        <dbReference type="Pfam" id="PF12937"/>
    </source>
</evidence>
<sequence length="587" mass="67571">MFGLPELDNMICRELSQHDLAQCVRVNRKWHMAVIPYLWRDIRCGEQLKRREALRRMVLEDYLYEQQHQQTMEEKDESSVEEHTQTPLSSLSPLARKYGPCIRMLPGPIELLGYFHSPRGPTGIQQSSTQRDKESAQLLHHLYKHSPAIQVPHLYLNRLESLPHNVVRTIAEFVIFRVHFLTLGGVLHNWKSKFLLDRCSNALEELTLRDRIASDEDNNGQEEQQQQCKTWESLEELTLEWCRDNSVSKSFWSWLCRRCCHVKRLKASKLQGIAQSLANGMLTYMPNLSEITLGSGVSGILDLTDDDVAALLSGSRNGWKVVKVEYSAEFGDASGKALKKHSPTLEELVVYGCNGVTDSDLVQVLSISPNLHTLISIEDAYYERGNYPCFQVERFIDRYPFAGSLRTWACESSLTVLKVKLTDIPGRDRYGCVPETYPGQGREIQNQVYDRLARLINLKSLWLGHRPLISYGGRMCEEREYQLNCLEMSLESGLHKLAGLKSLEELNVWGMDTKIGLKEVQWMTGHWPRLHAIFGLDDRCNKESGIVCGHEDGDCYDEIDDKEAVEWLWKHYPEIELTSSWFYYYSG</sequence>
<accession>A0A9P6M0E9</accession>
<evidence type="ECO:0000313" key="2">
    <source>
        <dbReference type="EMBL" id="KAF9957863.1"/>
    </source>
</evidence>
<dbReference type="InterPro" id="IPR032675">
    <property type="entry name" value="LRR_dom_sf"/>
</dbReference>
<feature type="domain" description="F-box" evidence="1">
    <location>
        <begin position="10"/>
        <end position="43"/>
    </location>
</feature>
<dbReference type="Pfam" id="PF12937">
    <property type="entry name" value="F-box-like"/>
    <property type="match status" value="1"/>
</dbReference>
<reference evidence="2" key="1">
    <citation type="journal article" date="2020" name="Fungal Divers.">
        <title>Resolving the Mortierellaceae phylogeny through synthesis of multi-gene phylogenetics and phylogenomics.</title>
        <authorList>
            <person name="Vandepol N."/>
            <person name="Liber J."/>
            <person name="Desiro A."/>
            <person name="Na H."/>
            <person name="Kennedy M."/>
            <person name="Barry K."/>
            <person name="Grigoriev I.V."/>
            <person name="Miller A.N."/>
            <person name="O'Donnell K."/>
            <person name="Stajich J.E."/>
            <person name="Bonito G."/>
        </authorList>
    </citation>
    <scope>NUCLEOTIDE SEQUENCE</scope>
    <source>
        <strain evidence="2">MES-2147</strain>
    </source>
</reference>
<gene>
    <name evidence="2" type="ORF">BGZ65_001826</name>
</gene>
<dbReference type="OrthoDB" id="2396061at2759"/>
<comment type="caution">
    <text evidence="2">The sequence shown here is derived from an EMBL/GenBank/DDBJ whole genome shotgun (WGS) entry which is preliminary data.</text>
</comment>
<organism evidence="2 3">
    <name type="scientific">Modicella reniformis</name>
    <dbReference type="NCBI Taxonomy" id="1440133"/>
    <lineage>
        <taxon>Eukaryota</taxon>
        <taxon>Fungi</taxon>
        <taxon>Fungi incertae sedis</taxon>
        <taxon>Mucoromycota</taxon>
        <taxon>Mortierellomycotina</taxon>
        <taxon>Mortierellomycetes</taxon>
        <taxon>Mortierellales</taxon>
        <taxon>Mortierellaceae</taxon>
        <taxon>Modicella</taxon>
    </lineage>
</organism>
<dbReference type="AlphaFoldDB" id="A0A9P6M0E9"/>
<keyword evidence="3" id="KW-1185">Reference proteome</keyword>
<proteinExistence type="predicted"/>
<dbReference type="SUPFAM" id="SSF52047">
    <property type="entry name" value="RNI-like"/>
    <property type="match status" value="1"/>
</dbReference>
<dbReference type="InterPro" id="IPR001810">
    <property type="entry name" value="F-box_dom"/>
</dbReference>
<dbReference type="Proteomes" id="UP000749646">
    <property type="component" value="Unassembled WGS sequence"/>
</dbReference>
<dbReference type="Gene3D" id="3.80.10.10">
    <property type="entry name" value="Ribonuclease Inhibitor"/>
    <property type="match status" value="1"/>
</dbReference>
<protein>
    <recommendedName>
        <fullName evidence="1">F-box domain-containing protein</fullName>
    </recommendedName>
</protein>
<name>A0A9P6M0E9_9FUNG</name>